<dbReference type="PROSITE" id="PS51898">
    <property type="entry name" value="TYR_RECOMBINASE"/>
    <property type="match status" value="1"/>
</dbReference>
<dbReference type="EMBL" id="LITU01000051">
    <property type="protein sequence ID" value="KOY16705.1"/>
    <property type="molecule type" value="Genomic_DNA"/>
</dbReference>
<dbReference type="Pfam" id="PF00589">
    <property type="entry name" value="Phage_integrase"/>
    <property type="match status" value="1"/>
</dbReference>
<accession>A0A0N0C541</accession>
<dbReference type="PANTHER" id="PTHR30349:SF77">
    <property type="entry name" value="TYROSINE RECOMBINASE XERC"/>
    <property type="match status" value="1"/>
</dbReference>
<dbReference type="GO" id="GO:0007059">
    <property type="term" value="P:chromosome segregation"/>
    <property type="evidence" value="ECO:0007669"/>
    <property type="project" value="UniProtKB-KW"/>
</dbReference>
<evidence type="ECO:0000256" key="6">
    <source>
        <dbReference type="ARBA" id="ARBA00023125"/>
    </source>
</evidence>
<comment type="caution">
    <text evidence="12">The sequence shown here is derived from an EMBL/GenBank/DDBJ whole genome shotgun (WGS) entry which is preliminary data.</text>
</comment>
<name>A0A0N0C541_9BACL</name>
<evidence type="ECO:0000256" key="4">
    <source>
        <dbReference type="ARBA" id="ARBA00022829"/>
    </source>
</evidence>
<keyword evidence="2" id="KW-0963">Cytoplasm</keyword>
<evidence type="ECO:0000313" key="13">
    <source>
        <dbReference type="Proteomes" id="UP000037688"/>
    </source>
</evidence>
<comment type="subcellular location">
    <subcellularLocation>
        <location evidence="1">Cytoplasm</location>
    </subcellularLocation>
</comment>
<evidence type="ECO:0000259" key="11">
    <source>
        <dbReference type="PROSITE" id="PS51900"/>
    </source>
</evidence>
<dbReference type="GO" id="GO:0003677">
    <property type="term" value="F:DNA binding"/>
    <property type="evidence" value="ECO:0007669"/>
    <property type="project" value="UniProtKB-UniRule"/>
</dbReference>
<keyword evidence="8" id="KW-0131">Cell cycle</keyword>
<reference evidence="12 13" key="1">
    <citation type="submission" date="2015-08" db="EMBL/GenBank/DDBJ databases">
        <title>Draft genome sequence of cellulolytic and xylanolytic Paenibacillus sp. A59, isolated from a decaying forest soil from Patagonia, Argentina.</title>
        <authorList>
            <person name="Ghio S."/>
            <person name="Caceres A.M."/>
            <person name="Talia P."/>
            <person name="Grasso D."/>
            <person name="Campos E."/>
        </authorList>
    </citation>
    <scope>NUCLEOTIDE SEQUENCE [LARGE SCALE GENOMIC DNA]</scope>
    <source>
        <strain evidence="12 13">A59</strain>
    </source>
</reference>
<organism evidence="12 13">
    <name type="scientific">Paenibacillus xylanivorans</name>
    <dbReference type="NCBI Taxonomy" id="1705561"/>
    <lineage>
        <taxon>Bacteria</taxon>
        <taxon>Bacillati</taxon>
        <taxon>Bacillota</taxon>
        <taxon>Bacilli</taxon>
        <taxon>Bacillales</taxon>
        <taxon>Paenibacillaceae</taxon>
        <taxon>Paenibacillus</taxon>
    </lineage>
</organism>
<protein>
    <recommendedName>
        <fullName evidence="14">Integrase</fullName>
    </recommendedName>
</protein>
<feature type="domain" description="Tyr recombinase" evidence="10">
    <location>
        <begin position="148"/>
        <end position="345"/>
    </location>
</feature>
<evidence type="ECO:0000259" key="10">
    <source>
        <dbReference type="PROSITE" id="PS51898"/>
    </source>
</evidence>
<evidence type="ECO:0000256" key="2">
    <source>
        <dbReference type="ARBA" id="ARBA00022490"/>
    </source>
</evidence>
<sequence length="345" mass="40923">MKVQEYRDLEKLFDIANMLPQVVTNFIQQKLNENVSPSSLLEYSRDFRIFFSWIRPKIWPYVASESELKLELFNDIKREHVQQFIDYLYVKRNLQYISMVRKFNALRSLFSFIHLEFENKGFPILRRNVFATFTMERPQDPLQVARSLQNKVLRLDEINQFVHFVQEGITEQNNLQAQWFYIQNRSRDVSIITLLLESGLIVSDLVNMDMNDVNMIDGHILITRQKAKVRMSHKVMIGENAKQYLIDYMNVRIRSYNPNKEEEAFFLARPNGEVHGKRISKRTIQVMVKKYASKFGASEVTTRQLTHSFGLQYAERNTVRNTKHQMAQRSIESVEKYLILSSIFK</sequence>
<evidence type="ECO:0008006" key="14">
    <source>
        <dbReference type="Google" id="ProtNLM"/>
    </source>
</evidence>
<evidence type="ECO:0000313" key="12">
    <source>
        <dbReference type="EMBL" id="KOY16705.1"/>
    </source>
</evidence>
<dbReference type="InterPro" id="IPR050090">
    <property type="entry name" value="Tyrosine_recombinase_XerCD"/>
</dbReference>
<keyword evidence="3" id="KW-0132">Cell division</keyword>
<dbReference type="InterPro" id="IPR044068">
    <property type="entry name" value="CB"/>
</dbReference>
<proteinExistence type="predicted"/>
<evidence type="ECO:0000256" key="7">
    <source>
        <dbReference type="ARBA" id="ARBA00023172"/>
    </source>
</evidence>
<dbReference type="PROSITE" id="PS51900">
    <property type="entry name" value="CB"/>
    <property type="match status" value="1"/>
</dbReference>
<dbReference type="RefSeq" id="WP_053780633.1">
    <property type="nucleotide sequence ID" value="NZ_LITU01000051.1"/>
</dbReference>
<dbReference type="InterPro" id="IPR013762">
    <property type="entry name" value="Integrase-like_cat_sf"/>
</dbReference>
<dbReference type="GO" id="GO:0015074">
    <property type="term" value="P:DNA integration"/>
    <property type="evidence" value="ECO:0007669"/>
    <property type="project" value="UniProtKB-KW"/>
</dbReference>
<keyword evidence="7" id="KW-0233">DNA recombination</keyword>
<dbReference type="OrthoDB" id="283809at2"/>
<dbReference type="InterPro" id="IPR002104">
    <property type="entry name" value="Integrase_catalytic"/>
</dbReference>
<dbReference type="GO" id="GO:0006310">
    <property type="term" value="P:DNA recombination"/>
    <property type="evidence" value="ECO:0007669"/>
    <property type="project" value="UniProtKB-KW"/>
</dbReference>
<evidence type="ECO:0000256" key="5">
    <source>
        <dbReference type="ARBA" id="ARBA00022908"/>
    </source>
</evidence>
<dbReference type="InterPro" id="IPR010998">
    <property type="entry name" value="Integrase_recombinase_N"/>
</dbReference>
<dbReference type="Gene3D" id="1.10.150.130">
    <property type="match status" value="1"/>
</dbReference>
<feature type="domain" description="Core-binding (CB)" evidence="11">
    <location>
        <begin position="17"/>
        <end position="114"/>
    </location>
</feature>
<dbReference type="SUPFAM" id="SSF56349">
    <property type="entry name" value="DNA breaking-rejoining enzymes"/>
    <property type="match status" value="1"/>
</dbReference>
<keyword evidence="13" id="KW-1185">Reference proteome</keyword>
<dbReference type="Gene3D" id="1.10.443.10">
    <property type="entry name" value="Intergrase catalytic core"/>
    <property type="match status" value="1"/>
</dbReference>
<dbReference type="InterPro" id="IPR011010">
    <property type="entry name" value="DNA_brk_join_enz"/>
</dbReference>
<keyword evidence="6 9" id="KW-0238">DNA-binding</keyword>
<dbReference type="GO" id="GO:0005737">
    <property type="term" value="C:cytoplasm"/>
    <property type="evidence" value="ECO:0007669"/>
    <property type="project" value="UniProtKB-SubCell"/>
</dbReference>
<evidence type="ECO:0000256" key="8">
    <source>
        <dbReference type="ARBA" id="ARBA00023306"/>
    </source>
</evidence>
<dbReference type="Proteomes" id="UP000037688">
    <property type="component" value="Unassembled WGS sequence"/>
</dbReference>
<evidence type="ECO:0000256" key="3">
    <source>
        <dbReference type="ARBA" id="ARBA00022618"/>
    </source>
</evidence>
<dbReference type="PATRIC" id="fig|1705561.3.peg.1827"/>
<keyword evidence="4" id="KW-0159">Chromosome partition</keyword>
<evidence type="ECO:0000256" key="9">
    <source>
        <dbReference type="PROSITE-ProRule" id="PRU01248"/>
    </source>
</evidence>
<evidence type="ECO:0000256" key="1">
    <source>
        <dbReference type="ARBA" id="ARBA00004496"/>
    </source>
</evidence>
<dbReference type="PANTHER" id="PTHR30349">
    <property type="entry name" value="PHAGE INTEGRASE-RELATED"/>
    <property type="match status" value="1"/>
</dbReference>
<dbReference type="AlphaFoldDB" id="A0A0N0C541"/>
<dbReference type="GO" id="GO:0051301">
    <property type="term" value="P:cell division"/>
    <property type="evidence" value="ECO:0007669"/>
    <property type="project" value="UniProtKB-KW"/>
</dbReference>
<gene>
    <name evidence="12" type="ORF">AMS66_09895</name>
</gene>
<keyword evidence="5" id="KW-0229">DNA integration</keyword>